<sequence>MRIGRGPRIMECNEEWIVTQRLRDLLGGQRAELMPCSSCPSGNSVAAFVLAEAACCDDERGDELLGLIAQCAERLRPQRANETPRGQRPSLLFARYTPPTDELLQQQLRASRTIDVLDSEQQRVLR</sequence>
<accession>A0A3A8Q8N3</accession>
<proteinExistence type="predicted"/>
<organism evidence="1 2">
    <name type="scientific">Corallococcus aberystwythensis</name>
    <dbReference type="NCBI Taxonomy" id="2316722"/>
    <lineage>
        <taxon>Bacteria</taxon>
        <taxon>Pseudomonadati</taxon>
        <taxon>Myxococcota</taxon>
        <taxon>Myxococcia</taxon>
        <taxon>Myxococcales</taxon>
        <taxon>Cystobacterineae</taxon>
        <taxon>Myxococcaceae</taxon>
        <taxon>Corallococcus</taxon>
    </lineage>
</organism>
<dbReference type="EMBL" id="RAWK01000112">
    <property type="protein sequence ID" value="RKH63901.1"/>
    <property type="molecule type" value="Genomic_DNA"/>
</dbReference>
<dbReference type="Proteomes" id="UP000267003">
    <property type="component" value="Unassembled WGS sequence"/>
</dbReference>
<comment type="caution">
    <text evidence="1">The sequence shown here is derived from an EMBL/GenBank/DDBJ whole genome shotgun (WGS) entry which is preliminary data.</text>
</comment>
<evidence type="ECO:0000313" key="2">
    <source>
        <dbReference type="Proteomes" id="UP000267003"/>
    </source>
</evidence>
<gene>
    <name evidence="1" type="ORF">D7W81_19570</name>
</gene>
<evidence type="ECO:0000313" key="1">
    <source>
        <dbReference type="EMBL" id="RKH63901.1"/>
    </source>
</evidence>
<protein>
    <submittedName>
        <fullName evidence="1">Uncharacterized protein</fullName>
    </submittedName>
</protein>
<name>A0A3A8Q8N3_9BACT</name>
<keyword evidence="2" id="KW-1185">Reference proteome</keyword>
<dbReference type="AlphaFoldDB" id="A0A3A8Q8N3"/>
<reference evidence="2" key="1">
    <citation type="submission" date="2018-09" db="EMBL/GenBank/DDBJ databases">
        <authorList>
            <person name="Livingstone P.G."/>
            <person name="Whitworth D.E."/>
        </authorList>
    </citation>
    <scope>NUCLEOTIDE SEQUENCE [LARGE SCALE GENOMIC DNA]</scope>
    <source>
        <strain evidence="2">AB050A</strain>
    </source>
</reference>